<feature type="compositionally biased region" description="Polar residues" evidence="1">
    <location>
        <begin position="239"/>
        <end position="258"/>
    </location>
</feature>
<dbReference type="Proteomes" id="UP000187283">
    <property type="component" value="Unassembled WGS sequence"/>
</dbReference>
<evidence type="ECO:0000313" key="2">
    <source>
        <dbReference type="EMBL" id="OMJ19186.1"/>
    </source>
</evidence>
<sequence length="441" mass="48888">MHTSLRVDKGTTKFAPKIKRRPKPQDQANPLKSNASNQLPSLPFEDPLKNDLNLKHLISADEAENPKIMDLITETIEPKLNTLPDAHILQHHASHYTANTQLPDSINNKTKPISPIKLSKTSRVDSSMSKIESPVSLDPKSFSSFESIPNQQTATLVSDSISPANPSAQILSHISNKIEISKNFPTASVKQTTSIGIPKAISAPIQNSHNTIISSPSLFNSSVPSPIISKTSLHNTKKTTSIPVSTSNSTSTSIQLPTKRQIPPKKPVSKNKKSEEFSRNLKILDDRIQVLITQLPELNLEKYSEFIPIDMPKFRIASKTRARKSIKSSSSEPAALKAGRKKYNKPPTFISLTDYELEDPEVLLQRPMSYFCSDTKMGKPSKYFVERHNNNVKKKLSIISNNNEQADNDQVVKTIEETVPTVEKPTAEDNLATTANQSTMK</sequence>
<reference evidence="2 3" key="1">
    <citation type="submission" date="2017-01" db="EMBL/GenBank/DDBJ databases">
        <authorList>
            <person name="Mah S.A."/>
            <person name="Swanson W.J."/>
            <person name="Moy G.W."/>
            <person name="Vacquier V.D."/>
        </authorList>
    </citation>
    <scope>NUCLEOTIDE SEQUENCE [LARGE SCALE GENOMIC DNA]</scope>
    <source>
        <strain evidence="2 3">GSMNP</strain>
    </source>
</reference>
<feature type="compositionally biased region" description="Polar residues" evidence="1">
    <location>
        <begin position="431"/>
        <end position="441"/>
    </location>
</feature>
<feature type="region of interest" description="Disordered" evidence="1">
    <location>
        <begin position="239"/>
        <end position="275"/>
    </location>
</feature>
<name>A0A1R1XXA4_9FUNG</name>
<dbReference type="OrthoDB" id="272624at2759"/>
<accession>A0A1R1XXA4</accession>
<dbReference type="STRING" id="133412.A0A1R1XXA4"/>
<evidence type="ECO:0000256" key="1">
    <source>
        <dbReference type="SAM" id="MobiDB-lite"/>
    </source>
</evidence>
<dbReference type="AlphaFoldDB" id="A0A1R1XXA4"/>
<proteinExistence type="predicted"/>
<dbReference type="EMBL" id="LSSN01001558">
    <property type="protein sequence ID" value="OMJ19186.1"/>
    <property type="molecule type" value="Genomic_DNA"/>
</dbReference>
<feature type="region of interest" description="Disordered" evidence="1">
    <location>
        <begin position="422"/>
        <end position="441"/>
    </location>
</feature>
<comment type="caution">
    <text evidence="2">The sequence shown here is derived from an EMBL/GenBank/DDBJ whole genome shotgun (WGS) entry which is preliminary data.</text>
</comment>
<feature type="region of interest" description="Disordered" evidence="1">
    <location>
        <begin position="1"/>
        <end position="44"/>
    </location>
</feature>
<evidence type="ECO:0000313" key="3">
    <source>
        <dbReference type="Proteomes" id="UP000187283"/>
    </source>
</evidence>
<feature type="compositionally biased region" description="Polar residues" evidence="1">
    <location>
        <begin position="26"/>
        <end position="40"/>
    </location>
</feature>
<organism evidence="2 3">
    <name type="scientific">Smittium culicis</name>
    <dbReference type="NCBI Taxonomy" id="133412"/>
    <lineage>
        <taxon>Eukaryota</taxon>
        <taxon>Fungi</taxon>
        <taxon>Fungi incertae sedis</taxon>
        <taxon>Zoopagomycota</taxon>
        <taxon>Kickxellomycotina</taxon>
        <taxon>Harpellomycetes</taxon>
        <taxon>Harpellales</taxon>
        <taxon>Legeriomycetaceae</taxon>
        <taxon>Smittium</taxon>
    </lineage>
</organism>
<gene>
    <name evidence="2" type="ORF">AYI70_g4879</name>
</gene>
<feature type="compositionally biased region" description="Basic and acidic residues" evidence="1">
    <location>
        <begin position="1"/>
        <end position="11"/>
    </location>
</feature>
<protein>
    <submittedName>
        <fullName evidence="2">Uncharacterized protein</fullName>
    </submittedName>
</protein>
<keyword evidence="3" id="KW-1185">Reference proteome</keyword>